<dbReference type="Gene3D" id="3.30.760.10">
    <property type="entry name" value="RNA Cap, Translation Initiation Factor Eif4e"/>
    <property type="match status" value="1"/>
</dbReference>
<feature type="compositionally biased region" description="Basic and acidic residues" evidence="8">
    <location>
        <begin position="21"/>
        <end position="31"/>
    </location>
</feature>
<dbReference type="CDD" id="cd00590">
    <property type="entry name" value="RRM_SF"/>
    <property type="match status" value="1"/>
</dbReference>
<keyword evidence="11" id="KW-1185">Reference proteome</keyword>
<dbReference type="Gene3D" id="3.30.70.330">
    <property type="match status" value="2"/>
</dbReference>
<dbReference type="GO" id="GO:0003743">
    <property type="term" value="F:translation initiation factor activity"/>
    <property type="evidence" value="ECO:0007669"/>
    <property type="project" value="UniProtKB-KW"/>
</dbReference>
<dbReference type="PROSITE" id="PS00813">
    <property type="entry name" value="IF4E"/>
    <property type="match status" value="1"/>
</dbReference>
<dbReference type="PANTHER" id="PTHR11960:SF8">
    <property type="entry name" value="EUKARYOTIC TRANSLATION INITIATION FACTOR 4E1-RELATED"/>
    <property type="match status" value="1"/>
</dbReference>
<dbReference type="InterPro" id="IPR023398">
    <property type="entry name" value="TIF_eIF4e-like"/>
</dbReference>
<keyword evidence="4 6" id="KW-0694">RNA-binding</keyword>
<dbReference type="InterPro" id="IPR001040">
    <property type="entry name" value="TIF_eIF_4E"/>
</dbReference>
<feature type="region of interest" description="Disordered" evidence="8">
    <location>
        <begin position="657"/>
        <end position="718"/>
    </location>
</feature>
<dbReference type="GO" id="GO:0016281">
    <property type="term" value="C:eukaryotic translation initiation factor 4F complex"/>
    <property type="evidence" value="ECO:0007669"/>
    <property type="project" value="TreeGrafter"/>
</dbReference>
<dbReference type="InterPro" id="IPR035979">
    <property type="entry name" value="RBD_domain_sf"/>
</dbReference>
<feature type="domain" description="RRM" evidence="9">
    <location>
        <begin position="470"/>
        <end position="546"/>
    </location>
</feature>
<feature type="compositionally biased region" description="Acidic residues" evidence="8">
    <location>
        <begin position="325"/>
        <end position="363"/>
    </location>
</feature>
<dbReference type="Pfam" id="PF00076">
    <property type="entry name" value="RRM_1"/>
    <property type="match status" value="1"/>
</dbReference>
<keyword evidence="3" id="KW-0810">Translation regulation</keyword>
<gene>
    <name evidence="10" type="ORF">MGAL_10B077300</name>
</gene>
<organism evidence="10 11">
    <name type="scientific">Mytilus galloprovincialis</name>
    <name type="common">Mediterranean mussel</name>
    <dbReference type="NCBI Taxonomy" id="29158"/>
    <lineage>
        <taxon>Eukaryota</taxon>
        <taxon>Metazoa</taxon>
        <taxon>Spiralia</taxon>
        <taxon>Lophotrochozoa</taxon>
        <taxon>Mollusca</taxon>
        <taxon>Bivalvia</taxon>
        <taxon>Autobranchia</taxon>
        <taxon>Pteriomorphia</taxon>
        <taxon>Mytilida</taxon>
        <taxon>Mytiloidea</taxon>
        <taxon>Mytilidae</taxon>
        <taxon>Mytilinae</taxon>
        <taxon>Mytilus</taxon>
    </lineage>
</organism>
<feature type="compositionally biased region" description="Acidic residues" evidence="8">
    <location>
        <begin position="665"/>
        <end position="682"/>
    </location>
</feature>
<evidence type="ECO:0000313" key="11">
    <source>
        <dbReference type="Proteomes" id="UP000596742"/>
    </source>
</evidence>
<evidence type="ECO:0000256" key="3">
    <source>
        <dbReference type="ARBA" id="ARBA00022845"/>
    </source>
</evidence>
<feature type="compositionally biased region" description="Basic and acidic residues" evidence="8">
    <location>
        <begin position="302"/>
        <end position="324"/>
    </location>
</feature>
<dbReference type="FunFam" id="3.30.760.10:FF:000002">
    <property type="entry name" value="Eukaryotic translation initiation factor 4E"/>
    <property type="match status" value="1"/>
</dbReference>
<reference evidence="10" key="1">
    <citation type="submission" date="2018-11" db="EMBL/GenBank/DDBJ databases">
        <authorList>
            <person name="Alioto T."/>
            <person name="Alioto T."/>
        </authorList>
    </citation>
    <scope>NUCLEOTIDE SEQUENCE</scope>
</reference>
<dbReference type="OrthoDB" id="167718at2759"/>
<dbReference type="Pfam" id="PF01652">
    <property type="entry name" value="IF4E"/>
    <property type="match status" value="1"/>
</dbReference>
<feature type="compositionally biased region" description="Basic and acidic residues" evidence="8">
    <location>
        <begin position="430"/>
        <end position="446"/>
    </location>
</feature>
<sequence>IEFKHKKPQRVNTPAPKTPKVKPDTGKKGKETPVTAKTPKGQQENRIATAGKTPKGQATPVVGKTPKGQATPVVGKTPKGQTTPAVGKTPKGQATPVVGKTPKGQATPVVGKTPKGQATPVVGKTPKGQATPVVGKTPKGQATPVVGKTPKGQPSTALKTPSGGKTPKTQQVEVKGTPTVGKTPKTPKVGVKGTPIAGKTPKDVQLKEQSSPTPGKTPQKQDKKLSATTPKGGKTPKSQTPAKKTPAGKAKKEEELEEDNDDDDDDEEMDDFEVDDDDEDDSDIDEDDDDEDDDSEDEDGSDGTKKSLLEKFKQELQNKMKDGKEDDDDDDDEDDEDFDEDDDDDEEDEDSDDDDEESFDEAELEKLLLEKAMANVKSEKSTDTKLTKLKQKVDSDKNIKTEKQNSNKKVQSQNKVTISKSETASSGNKNKSETESSKKEPSKDTEITISKVTEVYSNQNAERREEMDKRTLYVGKFKSFPKEDDLKKLSKDIQSIRIRRSFHANRQMFCYGFLEFASEKLAEKNFGLIKDKKIDGNEIQVDYVGSKSLNNKPVEKDQGTLDPLRLYVSGYKVGTTEPQLRKLFTKATRIDIPKRKDGKHFGYCFVHYASENAAKSAFEKVQGQELDGYKICAYFARNKAPKVETKKRKLDTDVKGPQVKKVKIDDDDDDDDDEDSEDDDENNMASVEPQEELRNDTEEQVDEVEEVEGEEDESLSPELLIKHPLQNKWALWFFKNDRTKEWTANLKLVTAFDTVEDFWGLYNHVQKASKLPSGCDYSLFKDGVQPMWEDDVNKDGGRWLINLEKNKRSTDLDNFWLETLLCLIGEAFEDFSEDVNGAVINIRNKGDKLSLWTRDSRRQDATMKIGRKLKERLRIPNKLVIGFQAHRDTISKSGSTAKDRYRV</sequence>
<feature type="non-terminal residue" evidence="10">
    <location>
        <position position="1"/>
    </location>
</feature>
<feature type="compositionally biased region" description="Acidic residues" evidence="8">
    <location>
        <begin position="255"/>
        <end position="301"/>
    </location>
</feature>
<name>A0A8B6BYL3_MYTGA</name>
<proteinExistence type="inferred from homology"/>
<dbReference type="SMART" id="SM00360">
    <property type="entry name" value="RRM"/>
    <property type="match status" value="2"/>
</dbReference>
<feature type="compositionally biased region" description="Basic and acidic residues" evidence="8">
    <location>
        <begin position="377"/>
        <end position="405"/>
    </location>
</feature>
<feature type="compositionally biased region" description="Low complexity" evidence="8">
    <location>
        <begin position="174"/>
        <end position="195"/>
    </location>
</feature>
<dbReference type="InterPro" id="IPR019770">
    <property type="entry name" value="TIF_eIF_4E_CS"/>
</dbReference>
<evidence type="ECO:0000313" key="10">
    <source>
        <dbReference type="EMBL" id="VDH97615.1"/>
    </source>
</evidence>
<evidence type="ECO:0000256" key="8">
    <source>
        <dbReference type="SAM" id="MobiDB-lite"/>
    </source>
</evidence>
<evidence type="ECO:0000256" key="2">
    <source>
        <dbReference type="ARBA" id="ARBA00022540"/>
    </source>
</evidence>
<dbReference type="GO" id="GO:0006417">
    <property type="term" value="P:regulation of translation"/>
    <property type="evidence" value="ECO:0007669"/>
    <property type="project" value="UniProtKB-KW"/>
</dbReference>
<evidence type="ECO:0000256" key="1">
    <source>
        <dbReference type="ARBA" id="ARBA00009860"/>
    </source>
</evidence>
<feature type="compositionally biased region" description="Polar residues" evidence="8">
    <location>
        <begin position="207"/>
        <end position="218"/>
    </location>
</feature>
<accession>A0A8B6BYL3</accession>
<feature type="region of interest" description="Disordered" evidence="8">
    <location>
        <begin position="1"/>
        <end position="446"/>
    </location>
</feature>
<keyword evidence="2 7" id="KW-0396">Initiation factor</keyword>
<comment type="caution">
    <text evidence="10">The sequence shown here is derived from an EMBL/GenBank/DDBJ whole genome shotgun (WGS) entry which is preliminary data.</text>
</comment>
<evidence type="ECO:0000256" key="7">
    <source>
        <dbReference type="RuleBase" id="RU004374"/>
    </source>
</evidence>
<evidence type="ECO:0000256" key="6">
    <source>
        <dbReference type="PROSITE-ProRule" id="PRU00176"/>
    </source>
</evidence>
<feature type="domain" description="RRM" evidence="9">
    <location>
        <begin position="564"/>
        <end position="638"/>
    </location>
</feature>
<evidence type="ECO:0000256" key="4">
    <source>
        <dbReference type="ARBA" id="ARBA00022884"/>
    </source>
</evidence>
<dbReference type="GO" id="GO:0000340">
    <property type="term" value="F:RNA 7-methylguanosine cap binding"/>
    <property type="evidence" value="ECO:0007669"/>
    <property type="project" value="TreeGrafter"/>
</dbReference>
<dbReference type="InterPro" id="IPR000504">
    <property type="entry name" value="RRM_dom"/>
</dbReference>
<keyword evidence="5 7" id="KW-0648">Protein biosynthesis</keyword>
<feature type="compositionally biased region" description="Acidic residues" evidence="8">
    <location>
        <begin position="698"/>
        <end position="715"/>
    </location>
</feature>
<dbReference type="EMBL" id="UYJE01000928">
    <property type="protein sequence ID" value="VDH97615.1"/>
    <property type="molecule type" value="Genomic_DNA"/>
</dbReference>
<evidence type="ECO:0000256" key="5">
    <source>
        <dbReference type="ARBA" id="ARBA00022917"/>
    </source>
</evidence>
<dbReference type="PANTHER" id="PTHR11960">
    <property type="entry name" value="EUKARYOTIC TRANSLATION INITIATION FACTOR 4E RELATED"/>
    <property type="match status" value="1"/>
</dbReference>
<dbReference type="PROSITE" id="PS50102">
    <property type="entry name" value="RRM"/>
    <property type="match status" value="2"/>
</dbReference>
<protein>
    <submittedName>
        <fullName evidence="10">Translation initiation factor 4E</fullName>
    </submittedName>
</protein>
<dbReference type="InterPro" id="IPR012677">
    <property type="entry name" value="Nucleotide-bd_a/b_plait_sf"/>
</dbReference>
<dbReference type="SUPFAM" id="SSF54928">
    <property type="entry name" value="RNA-binding domain, RBD"/>
    <property type="match status" value="2"/>
</dbReference>
<feature type="compositionally biased region" description="Polar residues" evidence="8">
    <location>
        <begin position="407"/>
        <end position="424"/>
    </location>
</feature>
<dbReference type="SUPFAM" id="SSF55418">
    <property type="entry name" value="eIF4e-like"/>
    <property type="match status" value="1"/>
</dbReference>
<evidence type="ECO:0000259" key="9">
    <source>
        <dbReference type="PROSITE" id="PS50102"/>
    </source>
</evidence>
<dbReference type="Proteomes" id="UP000596742">
    <property type="component" value="Unassembled WGS sequence"/>
</dbReference>
<dbReference type="AlphaFoldDB" id="A0A8B6BYL3"/>
<comment type="similarity">
    <text evidence="1 7">Belongs to the eukaryotic initiation factor 4E family.</text>
</comment>